<dbReference type="GO" id="GO:0004467">
    <property type="term" value="F:long-chain fatty acid-CoA ligase activity"/>
    <property type="evidence" value="ECO:0007669"/>
    <property type="project" value="UniProtKB-EC"/>
</dbReference>
<comment type="cofactor">
    <cofactor evidence="1">
        <name>Mg(2+)</name>
        <dbReference type="ChEBI" id="CHEBI:18420"/>
    </cofactor>
</comment>
<evidence type="ECO:0000256" key="2">
    <source>
        <dbReference type="ARBA" id="ARBA00004170"/>
    </source>
</evidence>
<evidence type="ECO:0000256" key="9">
    <source>
        <dbReference type="ARBA" id="ARBA00026121"/>
    </source>
</evidence>
<dbReference type="InterPro" id="IPR020845">
    <property type="entry name" value="AMP-binding_CS"/>
</dbReference>
<dbReference type="PANTHER" id="PTHR43767">
    <property type="entry name" value="LONG-CHAIN-FATTY-ACID--COA LIGASE"/>
    <property type="match status" value="1"/>
</dbReference>
<keyword evidence="6" id="KW-0067">ATP-binding</keyword>
<evidence type="ECO:0000313" key="15">
    <source>
        <dbReference type="Proteomes" id="UP000236745"/>
    </source>
</evidence>
<comment type="subcellular location">
    <subcellularLocation>
        <location evidence="2">Membrane</location>
        <topology evidence="2">Peripheral membrane protein</topology>
    </subcellularLocation>
</comment>
<evidence type="ECO:0000256" key="1">
    <source>
        <dbReference type="ARBA" id="ARBA00001946"/>
    </source>
</evidence>
<gene>
    <name evidence="14" type="ORF">SAMN05444390_1011798</name>
</gene>
<proteinExistence type="predicted"/>
<dbReference type="Proteomes" id="UP000236745">
    <property type="component" value="Unassembled WGS sequence"/>
</dbReference>
<dbReference type="PANTHER" id="PTHR43767:SF8">
    <property type="entry name" value="LONG-CHAIN-FATTY-ACID--COA LIGASE"/>
    <property type="match status" value="1"/>
</dbReference>
<dbReference type="RefSeq" id="WP_327332595.1">
    <property type="nucleotide sequence ID" value="NZ_FNVQ01000001.1"/>
</dbReference>
<dbReference type="InterPro" id="IPR025110">
    <property type="entry name" value="AMP-bd_C"/>
</dbReference>
<dbReference type="EMBL" id="FNVQ01000001">
    <property type="protein sequence ID" value="SEG24429.1"/>
    <property type="molecule type" value="Genomic_DNA"/>
</dbReference>
<evidence type="ECO:0000259" key="12">
    <source>
        <dbReference type="Pfam" id="PF00501"/>
    </source>
</evidence>
<evidence type="ECO:0000256" key="11">
    <source>
        <dbReference type="ARBA" id="ARBA00042773"/>
    </source>
</evidence>
<dbReference type="CDD" id="cd05936">
    <property type="entry name" value="FC-FACS_FadD_like"/>
    <property type="match status" value="1"/>
</dbReference>
<protein>
    <recommendedName>
        <fullName evidence="10">Long-chain-fatty-acid--CoA ligase</fullName>
        <ecNumber evidence="9">6.2.1.3</ecNumber>
    </recommendedName>
    <alternativeName>
        <fullName evidence="11">Long-chain acyl-CoA synthetase</fullName>
    </alternativeName>
</protein>
<evidence type="ECO:0000313" key="14">
    <source>
        <dbReference type="EMBL" id="SEG24429.1"/>
    </source>
</evidence>
<keyword evidence="5" id="KW-0547">Nucleotide-binding</keyword>
<evidence type="ECO:0000259" key="13">
    <source>
        <dbReference type="Pfam" id="PF13193"/>
    </source>
</evidence>
<keyword evidence="7" id="KW-0460">Magnesium</keyword>
<organism evidence="14 15">
    <name type="scientific">Marinobacterium lutimaris</name>
    <dbReference type="NCBI Taxonomy" id="568106"/>
    <lineage>
        <taxon>Bacteria</taxon>
        <taxon>Pseudomonadati</taxon>
        <taxon>Pseudomonadota</taxon>
        <taxon>Gammaproteobacteria</taxon>
        <taxon>Oceanospirillales</taxon>
        <taxon>Oceanospirillaceae</taxon>
        <taxon>Marinobacterium</taxon>
    </lineage>
</organism>
<keyword evidence="15" id="KW-1185">Reference proteome</keyword>
<dbReference type="InterPro" id="IPR050237">
    <property type="entry name" value="ATP-dep_AMP-bd_enzyme"/>
</dbReference>
<keyword evidence="4" id="KW-0436">Ligase</keyword>
<dbReference type="GO" id="GO:0016020">
    <property type="term" value="C:membrane"/>
    <property type="evidence" value="ECO:0007669"/>
    <property type="project" value="UniProtKB-SubCell"/>
</dbReference>
<feature type="domain" description="AMP-dependent synthetase/ligase" evidence="12">
    <location>
        <begin position="31"/>
        <end position="419"/>
    </location>
</feature>
<dbReference type="Gene3D" id="3.40.50.12780">
    <property type="entry name" value="N-terminal domain of ligase-like"/>
    <property type="match status" value="1"/>
</dbReference>
<dbReference type="InterPro" id="IPR000873">
    <property type="entry name" value="AMP-dep_synth/lig_dom"/>
</dbReference>
<dbReference type="Pfam" id="PF00501">
    <property type="entry name" value="AMP-binding"/>
    <property type="match status" value="1"/>
</dbReference>
<sequence>MMGSINPYATSYSTLPAGLNRWAYSNLVDFFERTCARYADKPAFTSFGRTLNYAELEQLSAAFAVHIQRNTDLRPGDRIAIQLPNLIQYPVVLFGALRAGLVVVNTNPLYTSEEMAHQFVDSGARALVIHKSMAHKAEAILDRTQLSHLFVTQVGDLHGFVKRTLLNAAIKYIKHLEPDFYLPGALGLRDVLLEHLGERPDPVKPGLHDLAVLQYTGGTTGVAKGAMLTQGNLLSNLMQGYDFINSEGTGWAENVLLPLPLYHIYAFTVSQIIMASGGHCVLVANPRDIDSLVREIAHWPMTAFMGLNTLFNALCNRETFRQLDFSRLELTLSGGMALTRDAANRWEKVTGCPIMEAYGLTEASPAVAINPRHAIQPGTIGLALPHTEVKVVDEEGRQQPDGVPGMLCVRGPQVMAGYWQRPDETHEVLTEDGFLKTGDIAVQQSDGYLRIVDRAKDMIIVSGFNVYPNEVEDVVCAHPQVIECAAIGVPDPDSGERVKLFVVSNSPSLDRAAIREWCRRHLTAYKVPREVELVTELPKSPVGKVIRRHLRDAPPAADAAQARRSA</sequence>
<accession>A0A1H5YJV8</accession>
<reference evidence="14 15" key="1">
    <citation type="submission" date="2016-10" db="EMBL/GenBank/DDBJ databases">
        <authorList>
            <person name="de Groot N.N."/>
        </authorList>
    </citation>
    <scope>NUCLEOTIDE SEQUENCE [LARGE SCALE GENOMIC DNA]</scope>
    <source>
        <strain evidence="14 15">DSM 22012</strain>
    </source>
</reference>
<evidence type="ECO:0000256" key="7">
    <source>
        <dbReference type="ARBA" id="ARBA00022842"/>
    </source>
</evidence>
<name>A0A1H5YJV8_9GAMM</name>
<dbReference type="EC" id="6.2.1.3" evidence="9"/>
<dbReference type="PROSITE" id="PS00455">
    <property type="entry name" value="AMP_BINDING"/>
    <property type="match status" value="1"/>
</dbReference>
<dbReference type="InterPro" id="IPR042099">
    <property type="entry name" value="ANL_N_sf"/>
</dbReference>
<comment type="pathway">
    <text evidence="3">Lipid metabolism; fatty acid beta-oxidation.</text>
</comment>
<evidence type="ECO:0000256" key="8">
    <source>
        <dbReference type="ARBA" id="ARBA00023136"/>
    </source>
</evidence>
<dbReference type="SUPFAM" id="SSF56801">
    <property type="entry name" value="Acetyl-CoA synthetase-like"/>
    <property type="match status" value="1"/>
</dbReference>
<dbReference type="Gene3D" id="3.30.300.30">
    <property type="match status" value="1"/>
</dbReference>
<evidence type="ECO:0000256" key="3">
    <source>
        <dbReference type="ARBA" id="ARBA00005005"/>
    </source>
</evidence>
<dbReference type="Pfam" id="PF13193">
    <property type="entry name" value="AMP-binding_C"/>
    <property type="match status" value="1"/>
</dbReference>
<dbReference type="InterPro" id="IPR045851">
    <property type="entry name" value="AMP-bd_C_sf"/>
</dbReference>
<dbReference type="FunFam" id="3.30.300.30:FF:000006">
    <property type="entry name" value="Long-chain-fatty-acid--CoA ligase FadD"/>
    <property type="match status" value="1"/>
</dbReference>
<dbReference type="GO" id="GO:0005524">
    <property type="term" value="F:ATP binding"/>
    <property type="evidence" value="ECO:0007669"/>
    <property type="project" value="UniProtKB-KW"/>
</dbReference>
<feature type="domain" description="AMP-binding enzyme C-terminal" evidence="13">
    <location>
        <begin position="470"/>
        <end position="544"/>
    </location>
</feature>
<evidence type="ECO:0000256" key="6">
    <source>
        <dbReference type="ARBA" id="ARBA00022840"/>
    </source>
</evidence>
<evidence type="ECO:0000256" key="10">
    <source>
        <dbReference type="ARBA" id="ARBA00039545"/>
    </source>
</evidence>
<evidence type="ECO:0000256" key="4">
    <source>
        <dbReference type="ARBA" id="ARBA00022598"/>
    </source>
</evidence>
<evidence type="ECO:0000256" key="5">
    <source>
        <dbReference type="ARBA" id="ARBA00022741"/>
    </source>
</evidence>
<keyword evidence="8" id="KW-0472">Membrane</keyword>
<dbReference type="AlphaFoldDB" id="A0A1H5YJV8"/>